<name>A0A0V1AUQ6_TRISP</name>
<gene>
    <name evidence="1" type="ORF">T01_10143</name>
</gene>
<organism evidence="1 2">
    <name type="scientific">Trichinella spiralis</name>
    <name type="common">Trichina worm</name>
    <dbReference type="NCBI Taxonomy" id="6334"/>
    <lineage>
        <taxon>Eukaryota</taxon>
        <taxon>Metazoa</taxon>
        <taxon>Ecdysozoa</taxon>
        <taxon>Nematoda</taxon>
        <taxon>Enoplea</taxon>
        <taxon>Dorylaimia</taxon>
        <taxon>Trichinellida</taxon>
        <taxon>Trichinellidae</taxon>
        <taxon>Trichinella</taxon>
    </lineage>
</organism>
<comment type="caution">
    <text evidence="1">The sequence shown here is derived from an EMBL/GenBank/DDBJ whole genome shotgun (WGS) entry which is preliminary data.</text>
</comment>
<proteinExistence type="predicted"/>
<accession>A0A0V1AUQ6</accession>
<dbReference type="Proteomes" id="UP000054776">
    <property type="component" value="Unassembled WGS sequence"/>
</dbReference>
<keyword evidence="2" id="KW-1185">Reference proteome</keyword>
<protein>
    <submittedName>
        <fullName evidence="1">Uncharacterized protein</fullName>
    </submittedName>
</protein>
<dbReference type="EMBL" id="JYDH01000209">
    <property type="protein sequence ID" value="KRY28329.1"/>
    <property type="molecule type" value="Genomic_DNA"/>
</dbReference>
<dbReference type="AlphaFoldDB" id="A0A0V1AUQ6"/>
<sequence length="70" mass="8323">MHTNEMKIDMFKDNVNSYTCIRFSPFMQILLLVRSVKFTNVTETPIVNDSNIFPSRKKHKLKFVFLLKKV</sequence>
<reference evidence="1 2" key="1">
    <citation type="submission" date="2015-01" db="EMBL/GenBank/DDBJ databases">
        <title>Evolution of Trichinella species and genotypes.</title>
        <authorList>
            <person name="Korhonen P.K."/>
            <person name="Edoardo P."/>
            <person name="Giuseppe L.R."/>
            <person name="Gasser R.B."/>
        </authorList>
    </citation>
    <scope>NUCLEOTIDE SEQUENCE [LARGE SCALE GENOMIC DNA]</scope>
    <source>
        <strain evidence="1">ISS3</strain>
    </source>
</reference>
<evidence type="ECO:0000313" key="2">
    <source>
        <dbReference type="Proteomes" id="UP000054776"/>
    </source>
</evidence>
<evidence type="ECO:0000313" key="1">
    <source>
        <dbReference type="EMBL" id="KRY28329.1"/>
    </source>
</evidence>
<dbReference type="InParanoid" id="A0A0V1AUQ6"/>